<evidence type="ECO:0000256" key="2">
    <source>
        <dbReference type="ARBA" id="ARBA00012438"/>
    </source>
</evidence>
<keyword evidence="3 4" id="KW-0597">Phosphoprotein</keyword>
<dbReference type="PRINTS" id="PR00344">
    <property type="entry name" value="BCTRLSENSOR"/>
</dbReference>
<proteinExistence type="predicted"/>
<dbReference type="PANTHER" id="PTHR43547:SF2">
    <property type="entry name" value="HYBRID SIGNAL TRANSDUCTION HISTIDINE KINASE C"/>
    <property type="match status" value="1"/>
</dbReference>
<dbReference type="InterPro" id="IPR004358">
    <property type="entry name" value="Sig_transdc_His_kin-like_C"/>
</dbReference>
<dbReference type="Gene3D" id="3.40.50.2300">
    <property type="match status" value="1"/>
</dbReference>
<dbReference type="InterPro" id="IPR013655">
    <property type="entry name" value="PAS_fold_3"/>
</dbReference>
<dbReference type="Pfam" id="PF00512">
    <property type="entry name" value="HisKA"/>
    <property type="match status" value="1"/>
</dbReference>
<feature type="modified residue" description="4-aspartylphosphate" evidence="4">
    <location>
        <position position="61"/>
    </location>
</feature>
<evidence type="ECO:0000259" key="7">
    <source>
        <dbReference type="PROSITE" id="PS50110"/>
    </source>
</evidence>
<evidence type="ECO:0000259" key="8">
    <source>
        <dbReference type="PROSITE" id="PS50112"/>
    </source>
</evidence>
<dbReference type="RefSeq" id="WP_321544166.1">
    <property type="nucleotide sequence ID" value="NZ_JAXIVS010000001.1"/>
</dbReference>
<dbReference type="Gene3D" id="1.10.287.130">
    <property type="match status" value="1"/>
</dbReference>
<evidence type="ECO:0000256" key="4">
    <source>
        <dbReference type="PROSITE-ProRule" id="PRU00169"/>
    </source>
</evidence>
<dbReference type="InterPro" id="IPR005467">
    <property type="entry name" value="His_kinase_dom"/>
</dbReference>
<dbReference type="InterPro" id="IPR036097">
    <property type="entry name" value="HisK_dim/P_sf"/>
</dbReference>
<gene>
    <name evidence="10" type="ORF">SYV04_03645</name>
</gene>
<feature type="domain" description="PAC" evidence="9">
    <location>
        <begin position="268"/>
        <end position="320"/>
    </location>
</feature>
<dbReference type="Gene3D" id="3.30.565.10">
    <property type="entry name" value="Histidine kinase-like ATPase, C-terminal domain"/>
    <property type="match status" value="1"/>
</dbReference>
<dbReference type="SMART" id="SM00086">
    <property type="entry name" value="PAC"/>
    <property type="match status" value="1"/>
</dbReference>
<keyword evidence="11" id="KW-1185">Reference proteome</keyword>
<dbReference type="SMART" id="SM00388">
    <property type="entry name" value="HisKA"/>
    <property type="match status" value="1"/>
</dbReference>
<dbReference type="Gene3D" id="3.30.450.20">
    <property type="entry name" value="PAS domain"/>
    <property type="match status" value="1"/>
</dbReference>
<dbReference type="CDD" id="cd00075">
    <property type="entry name" value="HATPase"/>
    <property type="match status" value="1"/>
</dbReference>
<dbReference type="SUPFAM" id="SSF55785">
    <property type="entry name" value="PYP-like sensor domain (PAS domain)"/>
    <property type="match status" value="1"/>
</dbReference>
<organism evidence="10 11">
    <name type="scientific">Hyalangium rubrum</name>
    <dbReference type="NCBI Taxonomy" id="3103134"/>
    <lineage>
        <taxon>Bacteria</taxon>
        <taxon>Pseudomonadati</taxon>
        <taxon>Myxococcota</taxon>
        <taxon>Myxococcia</taxon>
        <taxon>Myxococcales</taxon>
        <taxon>Cystobacterineae</taxon>
        <taxon>Archangiaceae</taxon>
        <taxon>Hyalangium</taxon>
    </lineage>
</organism>
<evidence type="ECO:0000256" key="1">
    <source>
        <dbReference type="ARBA" id="ARBA00000085"/>
    </source>
</evidence>
<dbReference type="SUPFAM" id="SSF52172">
    <property type="entry name" value="CheY-like"/>
    <property type="match status" value="1"/>
</dbReference>
<evidence type="ECO:0000259" key="6">
    <source>
        <dbReference type="PROSITE" id="PS50109"/>
    </source>
</evidence>
<dbReference type="InterPro" id="IPR000014">
    <property type="entry name" value="PAS"/>
</dbReference>
<dbReference type="InterPro" id="IPR003594">
    <property type="entry name" value="HATPase_dom"/>
</dbReference>
<dbReference type="PROSITE" id="PS50113">
    <property type="entry name" value="PAC"/>
    <property type="match status" value="1"/>
</dbReference>
<dbReference type="PROSITE" id="PS50109">
    <property type="entry name" value="HIS_KIN"/>
    <property type="match status" value="1"/>
</dbReference>
<reference evidence="10 11" key="1">
    <citation type="submission" date="2023-12" db="EMBL/GenBank/DDBJ databases">
        <title>the genome sequence of Hyalangium sp. s54d21.</title>
        <authorList>
            <person name="Zhang X."/>
        </authorList>
    </citation>
    <scope>NUCLEOTIDE SEQUENCE [LARGE SCALE GENOMIC DNA]</scope>
    <source>
        <strain evidence="11">s54d21</strain>
    </source>
</reference>
<dbReference type="CDD" id="cd00130">
    <property type="entry name" value="PAS"/>
    <property type="match status" value="1"/>
</dbReference>
<dbReference type="SMART" id="SM00387">
    <property type="entry name" value="HATPase_c"/>
    <property type="match status" value="1"/>
</dbReference>
<sequence length="550" mass="61690">MTPSPSADSRPSIWILDDSPTETEYIRAALARTCIITSFTDGESLLEALGQQPLPDTLVLDWELPGLSGIEVCQYLRNNRATETLPVLLLTVHHGLEDVVKGLEAGANDYVFKPFRPLELVARVHALVRREWVRKRALADERARRVLAEDSLTAVQEAEERAWRAEAERSELLAREREARQEVETLALALRESEERLRSALQAANIGTWSVDLKTGLDTRDAGANRILGLEAVETRQPLEDFFSRIHSEDRQRVQAAIQRAIHEHRGFVEEYRLLLPDAGTRWVRDQGRVLLDAQGQPTHFTGAMVDVTEQKRLEEETRQSAEFERQLIGIVSHDLRNPLSAITLTVSALKRQAFDERQQQRIHLILLAAERATRMIRDLLDFTQARQGGGIRVQRKATDLHEVARTVVDEAQLSRPDRIIQISQTGRGEGEWDSDRLAQVISNLLGNALQYSPPETPVRVETRGEEDAVVLEVHNRGAPISPELLPRIFEPLERGTAIVDQEKGSIGLGLYIVRHIVLAHGGTVNVRSTATEGTVFTVRLPRSPPAAHP</sequence>
<evidence type="ECO:0000256" key="5">
    <source>
        <dbReference type="SAM" id="Coils"/>
    </source>
</evidence>
<dbReference type="SMART" id="SM00091">
    <property type="entry name" value="PAS"/>
    <property type="match status" value="1"/>
</dbReference>
<feature type="domain" description="PAS" evidence="8">
    <location>
        <begin position="193"/>
        <end position="265"/>
    </location>
</feature>
<dbReference type="Pfam" id="PF00072">
    <property type="entry name" value="Response_reg"/>
    <property type="match status" value="1"/>
</dbReference>
<evidence type="ECO:0000259" key="9">
    <source>
        <dbReference type="PROSITE" id="PS50113"/>
    </source>
</evidence>
<feature type="domain" description="Response regulatory" evidence="7">
    <location>
        <begin position="12"/>
        <end position="128"/>
    </location>
</feature>
<evidence type="ECO:0000313" key="11">
    <source>
        <dbReference type="Proteomes" id="UP001291309"/>
    </source>
</evidence>
<dbReference type="CDD" id="cd00082">
    <property type="entry name" value="HisKA"/>
    <property type="match status" value="1"/>
</dbReference>
<name>A0ABU5GW86_9BACT</name>
<dbReference type="SUPFAM" id="SSF47384">
    <property type="entry name" value="Homodimeric domain of signal transducing histidine kinase"/>
    <property type="match status" value="1"/>
</dbReference>
<dbReference type="InterPro" id="IPR011006">
    <property type="entry name" value="CheY-like_superfamily"/>
</dbReference>
<comment type="catalytic activity">
    <reaction evidence="1">
        <text>ATP + protein L-histidine = ADP + protein N-phospho-L-histidine.</text>
        <dbReference type="EC" id="2.7.13.3"/>
    </reaction>
</comment>
<dbReference type="InterPro" id="IPR001610">
    <property type="entry name" value="PAC"/>
</dbReference>
<dbReference type="InterPro" id="IPR000700">
    <property type="entry name" value="PAS-assoc_C"/>
</dbReference>
<dbReference type="Proteomes" id="UP001291309">
    <property type="component" value="Unassembled WGS sequence"/>
</dbReference>
<dbReference type="InterPro" id="IPR035965">
    <property type="entry name" value="PAS-like_dom_sf"/>
</dbReference>
<dbReference type="InterPro" id="IPR036890">
    <property type="entry name" value="HATPase_C_sf"/>
</dbReference>
<evidence type="ECO:0000256" key="3">
    <source>
        <dbReference type="ARBA" id="ARBA00022553"/>
    </source>
</evidence>
<dbReference type="Pfam" id="PF08447">
    <property type="entry name" value="PAS_3"/>
    <property type="match status" value="1"/>
</dbReference>
<feature type="coiled-coil region" evidence="5">
    <location>
        <begin position="148"/>
        <end position="203"/>
    </location>
</feature>
<dbReference type="Pfam" id="PF02518">
    <property type="entry name" value="HATPase_c"/>
    <property type="match status" value="1"/>
</dbReference>
<dbReference type="SUPFAM" id="SSF55874">
    <property type="entry name" value="ATPase domain of HSP90 chaperone/DNA topoisomerase II/histidine kinase"/>
    <property type="match status" value="1"/>
</dbReference>
<evidence type="ECO:0000313" key="10">
    <source>
        <dbReference type="EMBL" id="MDY7225456.1"/>
    </source>
</evidence>
<keyword evidence="5" id="KW-0175">Coiled coil</keyword>
<dbReference type="NCBIfam" id="TIGR00229">
    <property type="entry name" value="sensory_box"/>
    <property type="match status" value="1"/>
</dbReference>
<dbReference type="PROSITE" id="PS50112">
    <property type="entry name" value="PAS"/>
    <property type="match status" value="1"/>
</dbReference>
<dbReference type="EC" id="2.7.13.3" evidence="2"/>
<dbReference type="InterPro" id="IPR003661">
    <property type="entry name" value="HisK_dim/P_dom"/>
</dbReference>
<dbReference type="PANTHER" id="PTHR43547">
    <property type="entry name" value="TWO-COMPONENT HISTIDINE KINASE"/>
    <property type="match status" value="1"/>
</dbReference>
<dbReference type="InterPro" id="IPR001789">
    <property type="entry name" value="Sig_transdc_resp-reg_receiver"/>
</dbReference>
<dbReference type="EMBL" id="JAXIVS010000001">
    <property type="protein sequence ID" value="MDY7225456.1"/>
    <property type="molecule type" value="Genomic_DNA"/>
</dbReference>
<protein>
    <recommendedName>
        <fullName evidence="2">histidine kinase</fullName>
        <ecNumber evidence="2">2.7.13.3</ecNumber>
    </recommendedName>
</protein>
<dbReference type="SMART" id="SM00448">
    <property type="entry name" value="REC"/>
    <property type="match status" value="1"/>
</dbReference>
<dbReference type="Gene3D" id="2.10.70.100">
    <property type="match status" value="1"/>
</dbReference>
<feature type="domain" description="Histidine kinase" evidence="6">
    <location>
        <begin position="331"/>
        <end position="545"/>
    </location>
</feature>
<comment type="caution">
    <text evidence="10">The sequence shown here is derived from an EMBL/GenBank/DDBJ whole genome shotgun (WGS) entry which is preliminary data.</text>
</comment>
<dbReference type="PROSITE" id="PS50110">
    <property type="entry name" value="RESPONSE_REGULATORY"/>
    <property type="match status" value="1"/>
</dbReference>
<accession>A0ABU5GW86</accession>